<dbReference type="GO" id="GO:0005634">
    <property type="term" value="C:nucleus"/>
    <property type="evidence" value="ECO:0007669"/>
    <property type="project" value="UniProtKB-SubCell"/>
</dbReference>
<dbReference type="CDD" id="cd00086">
    <property type="entry name" value="homeodomain"/>
    <property type="match status" value="1"/>
</dbReference>
<evidence type="ECO:0000256" key="10">
    <source>
        <dbReference type="RuleBase" id="RU000682"/>
    </source>
</evidence>
<evidence type="ECO:0000313" key="14">
    <source>
        <dbReference type="Proteomes" id="UP001314229"/>
    </source>
</evidence>
<evidence type="ECO:0000256" key="9">
    <source>
        <dbReference type="PROSITE-ProRule" id="PRU00108"/>
    </source>
</evidence>
<dbReference type="SMART" id="SM00389">
    <property type="entry name" value="HOX"/>
    <property type="match status" value="1"/>
</dbReference>
<feature type="region of interest" description="Disordered" evidence="11">
    <location>
        <begin position="40"/>
        <end position="80"/>
    </location>
</feature>
<feature type="region of interest" description="Disordered" evidence="11">
    <location>
        <begin position="218"/>
        <end position="274"/>
    </location>
</feature>
<dbReference type="InterPro" id="IPR001356">
    <property type="entry name" value="HD"/>
</dbReference>
<feature type="DNA-binding region" description="Homeobox" evidence="9">
    <location>
        <begin position="287"/>
        <end position="346"/>
    </location>
</feature>
<gene>
    <name evidence="13" type="ORF">FSCOSCO3_A012588</name>
</gene>
<evidence type="ECO:0000259" key="12">
    <source>
        <dbReference type="PROSITE" id="PS50071"/>
    </source>
</evidence>
<dbReference type="AlphaFoldDB" id="A0AAV1Q9J5"/>
<keyword evidence="8 9" id="KW-0539">Nucleus</keyword>
<evidence type="ECO:0000256" key="6">
    <source>
        <dbReference type="ARBA" id="ARBA00023155"/>
    </source>
</evidence>
<keyword evidence="6 9" id="KW-0371">Homeobox</keyword>
<dbReference type="GO" id="GO:0000981">
    <property type="term" value="F:DNA-binding transcription factor activity, RNA polymerase II-specific"/>
    <property type="evidence" value="ECO:0007669"/>
    <property type="project" value="InterPro"/>
</dbReference>
<evidence type="ECO:0000256" key="1">
    <source>
        <dbReference type="ARBA" id="ARBA00004123"/>
    </source>
</evidence>
<dbReference type="PROSITE" id="PS50071">
    <property type="entry name" value="HOMEOBOX_2"/>
    <property type="match status" value="1"/>
</dbReference>
<feature type="compositionally biased region" description="Acidic residues" evidence="11">
    <location>
        <begin position="238"/>
        <end position="249"/>
    </location>
</feature>
<keyword evidence="4" id="KW-0805">Transcription regulation</keyword>
<dbReference type="SUPFAM" id="SSF46689">
    <property type="entry name" value="Homeodomain-like"/>
    <property type="match status" value="1"/>
</dbReference>
<feature type="domain" description="Homeobox" evidence="12">
    <location>
        <begin position="285"/>
        <end position="345"/>
    </location>
</feature>
<evidence type="ECO:0000256" key="3">
    <source>
        <dbReference type="ARBA" id="ARBA00022473"/>
    </source>
</evidence>
<comment type="subcellular location">
    <subcellularLocation>
        <location evidence="1 9 10">Nucleus</location>
    </subcellularLocation>
</comment>
<reference evidence="13 14" key="1">
    <citation type="submission" date="2024-01" db="EMBL/GenBank/DDBJ databases">
        <authorList>
            <person name="Alioto T."/>
            <person name="Alioto T."/>
            <person name="Gomez Garrido J."/>
        </authorList>
    </citation>
    <scope>NUCLEOTIDE SEQUENCE [LARGE SCALE GENOMIC DNA]</scope>
</reference>
<keyword evidence="3" id="KW-0217">Developmental protein</keyword>
<dbReference type="InterPro" id="IPR020479">
    <property type="entry name" value="HD_metazoa"/>
</dbReference>
<dbReference type="InterPro" id="IPR009057">
    <property type="entry name" value="Homeodomain-like_sf"/>
</dbReference>
<comment type="caution">
    <text evidence="13">The sequence shown here is derived from an EMBL/GenBank/DDBJ whole genome shotgun (WGS) entry which is preliminary data.</text>
</comment>
<evidence type="ECO:0000256" key="4">
    <source>
        <dbReference type="ARBA" id="ARBA00023015"/>
    </source>
</evidence>
<dbReference type="Pfam" id="PF00046">
    <property type="entry name" value="Homeodomain"/>
    <property type="match status" value="1"/>
</dbReference>
<name>A0AAV1Q9J5_SCOSC</name>
<dbReference type="InterPro" id="IPR017970">
    <property type="entry name" value="Homeobox_CS"/>
</dbReference>
<accession>A0AAV1Q9J5</accession>
<dbReference type="PANTHER" id="PTHR45874">
    <property type="entry name" value="HOMEOBOX PROTEIN ABDOMINAL-B"/>
    <property type="match status" value="1"/>
</dbReference>
<dbReference type="GO" id="GO:0000978">
    <property type="term" value="F:RNA polymerase II cis-regulatory region sequence-specific DNA binding"/>
    <property type="evidence" value="ECO:0007669"/>
    <property type="project" value="TreeGrafter"/>
</dbReference>
<feature type="region of interest" description="Disordered" evidence="11">
    <location>
        <begin position="101"/>
        <end position="126"/>
    </location>
</feature>
<keyword evidence="7" id="KW-0804">Transcription</keyword>
<evidence type="ECO:0000313" key="13">
    <source>
        <dbReference type="EMBL" id="CAK6979895.1"/>
    </source>
</evidence>
<evidence type="ECO:0000256" key="11">
    <source>
        <dbReference type="SAM" id="MobiDB-lite"/>
    </source>
</evidence>
<evidence type="ECO:0000256" key="8">
    <source>
        <dbReference type="ARBA" id="ARBA00023242"/>
    </source>
</evidence>
<feature type="compositionally biased region" description="Low complexity" evidence="11">
    <location>
        <begin position="47"/>
        <end position="58"/>
    </location>
</feature>
<proteinExistence type="inferred from homology"/>
<keyword evidence="14" id="KW-1185">Reference proteome</keyword>
<dbReference type="Gene3D" id="1.10.10.60">
    <property type="entry name" value="Homeodomain-like"/>
    <property type="match status" value="1"/>
</dbReference>
<dbReference type="PRINTS" id="PR00024">
    <property type="entry name" value="HOMEOBOX"/>
</dbReference>
<evidence type="ECO:0000256" key="2">
    <source>
        <dbReference type="ARBA" id="ARBA00006317"/>
    </source>
</evidence>
<comment type="similarity">
    <text evidence="2">Belongs to the Abd-B homeobox family.</text>
</comment>
<dbReference type="PANTHER" id="PTHR45874:SF7">
    <property type="entry name" value="HOMEOBOX PROTEIN"/>
    <property type="match status" value="1"/>
</dbReference>
<dbReference type="PROSITE" id="PS00027">
    <property type="entry name" value="HOMEOBOX_1"/>
    <property type="match status" value="1"/>
</dbReference>
<evidence type="ECO:0000256" key="5">
    <source>
        <dbReference type="ARBA" id="ARBA00023125"/>
    </source>
</evidence>
<protein>
    <submittedName>
        <fullName evidence="13">Homeobox protein Hox-D9b-like</fullName>
    </submittedName>
</protein>
<keyword evidence="5 9" id="KW-0238">DNA-binding</keyword>
<dbReference type="InterPro" id="IPR046333">
    <property type="entry name" value="HXA10/ABDB-like"/>
</dbReference>
<evidence type="ECO:0000256" key="7">
    <source>
        <dbReference type="ARBA" id="ARBA00023163"/>
    </source>
</evidence>
<organism evidence="13 14">
    <name type="scientific">Scomber scombrus</name>
    <name type="common">Atlantic mackerel</name>
    <name type="synonym">Scomber vernalis</name>
    <dbReference type="NCBI Taxonomy" id="13677"/>
    <lineage>
        <taxon>Eukaryota</taxon>
        <taxon>Metazoa</taxon>
        <taxon>Chordata</taxon>
        <taxon>Craniata</taxon>
        <taxon>Vertebrata</taxon>
        <taxon>Euteleostomi</taxon>
        <taxon>Actinopterygii</taxon>
        <taxon>Neopterygii</taxon>
        <taxon>Teleostei</taxon>
        <taxon>Neoteleostei</taxon>
        <taxon>Acanthomorphata</taxon>
        <taxon>Pelagiaria</taxon>
        <taxon>Scombriformes</taxon>
        <taxon>Scombridae</taxon>
        <taxon>Scomber</taxon>
    </lineage>
</organism>
<dbReference type="EMBL" id="CAWUFR010000624">
    <property type="protein sequence ID" value="CAK6979895.1"/>
    <property type="molecule type" value="Genomic_DNA"/>
</dbReference>
<dbReference type="Proteomes" id="UP001314229">
    <property type="component" value="Unassembled WGS sequence"/>
</dbReference>
<sequence length="360" mass="40708">MQPLPQSLHRGFSTEWNKTHLSTFPVMDEHNARVYCLQHSNKNEPPSSVTSSSSSHVTQEPNRHLRSGPPPATGHVSGFRSLTSESTSHYLHGHHGCFLQGESDASSVPGLESAHRHSDSDTPDSFQIHHNRICADRQEDPLSLLPQHVHTFPPVDTSRHLQISYTPSFLLDERDPLPLDSEDDGSRLITDVGEEVGGRGMPLMPLHRGQDELMERRNEGCKSVPVQNNRRDSCSSGGEEEEEEEEGLVGDERTAPGPQTQDEPGQRGQVPAADCPAVGAWLSARVDRKKRSPYSKQQTLELEKEFLFNMYLTRQRRLEISRSLNLTDRQVKIWFQNRRMKMKKQLNNRTCGAERHHLNT</sequence>